<evidence type="ECO:0000256" key="2">
    <source>
        <dbReference type="ARBA" id="ARBA00022448"/>
    </source>
</evidence>
<feature type="transmembrane region" description="Helical" evidence="9">
    <location>
        <begin position="219"/>
        <end position="242"/>
    </location>
</feature>
<comment type="function">
    <text evidence="8">The phosphoenolpyruvate-dependent sugar phosphotransferase system (PTS), a major carbohydrate active -transport system, catalyzes the phosphorylation of incoming sugar substrates concomitant with their translocation across the cell membrane.</text>
</comment>
<dbReference type="InterPro" id="IPR004501">
    <property type="entry name" value="PTS_EIIC_3"/>
</dbReference>
<proteinExistence type="predicted"/>
<dbReference type="EMBL" id="PQGD01000024">
    <property type="protein sequence ID" value="POP43498.1"/>
    <property type="molecule type" value="Genomic_DNA"/>
</dbReference>
<evidence type="ECO:0000256" key="4">
    <source>
        <dbReference type="ARBA" id="ARBA00022597"/>
    </source>
</evidence>
<dbReference type="GO" id="GO:0005886">
    <property type="term" value="C:plasma membrane"/>
    <property type="evidence" value="ECO:0007669"/>
    <property type="project" value="UniProtKB-SubCell"/>
</dbReference>
<dbReference type="InterPro" id="IPR003352">
    <property type="entry name" value="PTS_EIIC"/>
</dbReference>
<dbReference type="GO" id="GO:0009401">
    <property type="term" value="P:phosphoenolpyruvate-dependent sugar phosphotransferase system"/>
    <property type="evidence" value="ECO:0007669"/>
    <property type="project" value="InterPro"/>
</dbReference>
<feature type="transmembrane region" description="Helical" evidence="9">
    <location>
        <begin position="134"/>
        <end position="158"/>
    </location>
</feature>
<accession>A0A2P5GJ26</accession>
<keyword evidence="4 8" id="KW-0762">Sugar transport</keyword>
<dbReference type="InterPro" id="IPR004796">
    <property type="entry name" value="PTS_IIC_cello"/>
</dbReference>
<reference evidence="13 14" key="1">
    <citation type="submission" date="2018-01" db="EMBL/GenBank/DDBJ databases">
        <title>Superficieibacter electus gen. nov., sp. nov., an extended-spectrum beta-lactamase possessing member of the Enterobacteriaceae family, isolated from intensive care unit surfaces.</title>
        <authorList>
            <person name="Potter R.F."/>
            <person name="D'Souza A.W."/>
        </authorList>
    </citation>
    <scope>NUCLEOTIDE SEQUENCE [LARGE SCALE GENOMIC DNA]</scope>
    <source>
        <strain evidence="12 14">BP-1</strain>
        <strain evidence="11 13">BP-2</strain>
    </source>
</reference>
<feature type="transmembrane region" description="Helical" evidence="9">
    <location>
        <begin position="383"/>
        <end position="410"/>
    </location>
</feature>
<name>A0A2P5GJ26_9ENTR</name>
<dbReference type="NCBIfam" id="TIGR00410">
    <property type="entry name" value="lacE"/>
    <property type="match status" value="1"/>
</dbReference>
<keyword evidence="5 9" id="KW-0812">Transmembrane</keyword>
<evidence type="ECO:0000313" key="11">
    <source>
        <dbReference type="EMBL" id="POP41300.1"/>
    </source>
</evidence>
<keyword evidence="6 9" id="KW-1133">Transmembrane helix</keyword>
<feature type="transmembrane region" description="Helical" evidence="9">
    <location>
        <begin position="73"/>
        <end position="94"/>
    </location>
</feature>
<dbReference type="GO" id="GO:1901264">
    <property type="term" value="P:carbohydrate derivative transport"/>
    <property type="evidence" value="ECO:0007669"/>
    <property type="project" value="TreeGrafter"/>
</dbReference>
<dbReference type="RefSeq" id="WP_103678433.1">
    <property type="nucleotide sequence ID" value="NZ_PQGD01000024.1"/>
</dbReference>
<feature type="transmembrane region" description="Helical" evidence="9">
    <location>
        <begin position="31"/>
        <end position="53"/>
    </location>
</feature>
<sequence>MNKIEGVLEKWLIPVGSWVSQNKTLTILKNAMVSLIPVTIGGSFALIIMYFPFIDSVVSAEALLLIRQILSPIVDITLGLISLYLIVCIAWFYAKEYEMSVLFTLFVVLGSFLILIPFSVITENGTSSVNIPTQYLGSAGMFVGIFAAFFACTLYRWLTSKNLAIKLPDMVPPNVANSFLFLIPLIITFLCMALIRFGFSLTPYGSINKFIYEVLQSPMVNIGTGLIPTVIATLFVQLFWFMGLHGQSLVGAIMSPLWQVASTANASAFAAGEPLPYIVTQQFMEVFIWPQFFSLVIALLLFAKKATAGAEIGKISVPAGLFNISEPVAFGLPVVLNVFILIPWVLVMVVFVISTYAFMYFGIVPRPTGVQIPWTTPPLLSGFLATNSIMGALLQAFNLFIGVLIWLPFIRIMNKQNTIK</sequence>
<evidence type="ECO:0000313" key="14">
    <source>
        <dbReference type="Proteomes" id="UP000247005"/>
    </source>
</evidence>
<feature type="domain" description="PTS EIIC type-3" evidence="10">
    <location>
        <begin position="8"/>
        <end position="409"/>
    </location>
</feature>
<evidence type="ECO:0000256" key="1">
    <source>
        <dbReference type="ARBA" id="ARBA00004651"/>
    </source>
</evidence>
<evidence type="ECO:0000256" key="9">
    <source>
        <dbReference type="SAM" id="Phobius"/>
    </source>
</evidence>
<evidence type="ECO:0000256" key="7">
    <source>
        <dbReference type="ARBA" id="ARBA00023136"/>
    </source>
</evidence>
<keyword evidence="13" id="KW-1185">Reference proteome</keyword>
<feature type="transmembrane region" description="Helical" evidence="9">
    <location>
        <begin position="283"/>
        <end position="303"/>
    </location>
</feature>
<dbReference type="PANTHER" id="PTHR33989:SF4">
    <property type="entry name" value="PTS SYSTEM N,N'-DIACETYLCHITOBIOSE-SPECIFIC EIIC COMPONENT"/>
    <property type="match status" value="1"/>
</dbReference>
<keyword evidence="7 8" id="KW-0472">Membrane</keyword>
<keyword evidence="2 8" id="KW-0813">Transport</keyword>
<feature type="transmembrane region" description="Helical" evidence="9">
    <location>
        <begin position="334"/>
        <end position="363"/>
    </location>
</feature>
<dbReference type="Proteomes" id="UP000237073">
    <property type="component" value="Unassembled WGS sequence"/>
</dbReference>
<comment type="subcellular location">
    <subcellularLocation>
        <location evidence="1">Cell membrane</location>
        <topology evidence="1">Multi-pass membrane protein</topology>
    </subcellularLocation>
</comment>
<feature type="transmembrane region" description="Helical" evidence="9">
    <location>
        <begin position="249"/>
        <end position="271"/>
    </location>
</feature>
<protein>
    <recommendedName>
        <fullName evidence="8">Permease IIC component</fullName>
    </recommendedName>
</protein>
<feature type="transmembrane region" description="Helical" evidence="9">
    <location>
        <begin position="101"/>
        <end position="122"/>
    </location>
</feature>
<dbReference type="OrthoDB" id="5843984at2"/>
<dbReference type="EMBL" id="PQGE01000028">
    <property type="protein sequence ID" value="POP41300.1"/>
    <property type="molecule type" value="Genomic_DNA"/>
</dbReference>
<evidence type="ECO:0000313" key="13">
    <source>
        <dbReference type="Proteomes" id="UP000237073"/>
    </source>
</evidence>
<evidence type="ECO:0000259" key="10">
    <source>
        <dbReference type="PROSITE" id="PS51105"/>
    </source>
</evidence>
<organism evidence="12 14">
    <name type="scientific">Superficieibacter electus</name>
    <dbReference type="NCBI Taxonomy" id="2022662"/>
    <lineage>
        <taxon>Bacteria</taxon>
        <taxon>Pseudomonadati</taxon>
        <taxon>Pseudomonadota</taxon>
        <taxon>Gammaproteobacteria</taxon>
        <taxon>Enterobacterales</taxon>
        <taxon>Enterobacteriaceae</taxon>
        <taxon>Superficieibacter</taxon>
    </lineage>
</organism>
<dbReference type="PROSITE" id="PS51105">
    <property type="entry name" value="PTS_EIIC_TYPE_3"/>
    <property type="match status" value="1"/>
</dbReference>
<dbReference type="AlphaFoldDB" id="A0A2P5GJ26"/>
<dbReference type="GO" id="GO:0008982">
    <property type="term" value="F:protein-N(PI)-phosphohistidine-sugar phosphotransferase activity"/>
    <property type="evidence" value="ECO:0007669"/>
    <property type="project" value="UniProtKB-UniRule"/>
</dbReference>
<evidence type="ECO:0000313" key="12">
    <source>
        <dbReference type="EMBL" id="POP43498.1"/>
    </source>
</evidence>
<dbReference type="InterPro" id="IPR051088">
    <property type="entry name" value="PTS_Sugar-EIIC/EIIB"/>
</dbReference>
<dbReference type="PANTHER" id="PTHR33989">
    <property type="match status" value="1"/>
</dbReference>
<evidence type="ECO:0000256" key="3">
    <source>
        <dbReference type="ARBA" id="ARBA00022475"/>
    </source>
</evidence>
<evidence type="ECO:0000256" key="5">
    <source>
        <dbReference type="ARBA" id="ARBA00022692"/>
    </source>
</evidence>
<comment type="caution">
    <text evidence="12">The sequence shown here is derived from an EMBL/GenBank/DDBJ whole genome shotgun (WGS) entry which is preliminary data.</text>
</comment>
<feature type="transmembrane region" description="Helical" evidence="9">
    <location>
        <begin position="179"/>
        <end position="199"/>
    </location>
</feature>
<dbReference type="PIRSF" id="PIRSF006351">
    <property type="entry name" value="PTS_EIIC-Cellobiose"/>
    <property type="match status" value="1"/>
</dbReference>
<evidence type="ECO:0000256" key="8">
    <source>
        <dbReference type="PIRNR" id="PIRNR006351"/>
    </source>
</evidence>
<evidence type="ECO:0000256" key="6">
    <source>
        <dbReference type="ARBA" id="ARBA00022989"/>
    </source>
</evidence>
<keyword evidence="3 8" id="KW-1003">Cell membrane</keyword>
<gene>
    <name evidence="12" type="ORF">CHU32_22950</name>
    <name evidence="11" type="ORF">CHU33_23580</name>
</gene>
<dbReference type="Proteomes" id="UP000247005">
    <property type="component" value="Unassembled WGS sequence"/>
</dbReference>
<dbReference type="Pfam" id="PF02378">
    <property type="entry name" value="PTS_EIIC"/>
    <property type="match status" value="1"/>
</dbReference>